<dbReference type="Gene3D" id="2.170.260.10">
    <property type="entry name" value="paz domain"/>
    <property type="match status" value="1"/>
</dbReference>
<feature type="region of interest" description="Disordered" evidence="1">
    <location>
        <begin position="1"/>
        <end position="66"/>
    </location>
</feature>
<dbReference type="PANTHER" id="PTHR22891">
    <property type="entry name" value="EUKARYOTIC TRANSLATION INITIATION FACTOR 2C"/>
    <property type="match status" value="1"/>
</dbReference>
<dbReference type="PROSITE" id="PS50821">
    <property type="entry name" value="PAZ"/>
    <property type="match status" value="1"/>
</dbReference>
<evidence type="ECO:0000259" key="2">
    <source>
        <dbReference type="PROSITE" id="PS50821"/>
    </source>
</evidence>
<name>A0ABR3PB12_9PEZI</name>
<feature type="domain" description="Piwi" evidence="3">
    <location>
        <begin position="603"/>
        <end position="920"/>
    </location>
</feature>
<dbReference type="InterPro" id="IPR032473">
    <property type="entry name" value="Argonaute_Mid_dom"/>
</dbReference>
<dbReference type="SMART" id="SM00950">
    <property type="entry name" value="Piwi"/>
    <property type="match status" value="1"/>
</dbReference>
<comment type="caution">
    <text evidence="4">The sequence shown here is derived from an EMBL/GenBank/DDBJ whole genome shotgun (WGS) entry which is preliminary data.</text>
</comment>
<dbReference type="Pfam" id="PF16486">
    <property type="entry name" value="ArgoN"/>
    <property type="match status" value="1"/>
</dbReference>
<dbReference type="Pfam" id="PF02171">
    <property type="entry name" value="Piwi"/>
    <property type="match status" value="1"/>
</dbReference>
<dbReference type="CDD" id="cd02846">
    <property type="entry name" value="PAZ_argonaute_like"/>
    <property type="match status" value="1"/>
</dbReference>
<proteinExistence type="predicted"/>
<dbReference type="Gene3D" id="3.30.420.10">
    <property type="entry name" value="Ribonuclease H-like superfamily/Ribonuclease H"/>
    <property type="match status" value="1"/>
</dbReference>
<dbReference type="SUPFAM" id="SSF101690">
    <property type="entry name" value="PAZ domain"/>
    <property type="match status" value="1"/>
</dbReference>
<dbReference type="InterPro" id="IPR036397">
    <property type="entry name" value="RNaseH_sf"/>
</dbReference>
<dbReference type="InterPro" id="IPR045246">
    <property type="entry name" value="Piwi_ago-like"/>
</dbReference>
<dbReference type="SMART" id="SM01163">
    <property type="entry name" value="DUF1785"/>
    <property type="match status" value="1"/>
</dbReference>
<feature type="domain" description="PAZ" evidence="2">
    <location>
        <begin position="310"/>
        <end position="431"/>
    </location>
</feature>
<dbReference type="PROSITE" id="PS50822">
    <property type="entry name" value="PIWI"/>
    <property type="match status" value="1"/>
</dbReference>
<dbReference type="Pfam" id="PF08699">
    <property type="entry name" value="ArgoL1"/>
    <property type="match status" value="1"/>
</dbReference>
<dbReference type="InterPro" id="IPR032474">
    <property type="entry name" value="Argonaute_N"/>
</dbReference>
<dbReference type="InterPro" id="IPR036085">
    <property type="entry name" value="PAZ_dom_sf"/>
</dbReference>
<evidence type="ECO:0000313" key="5">
    <source>
        <dbReference type="Proteomes" id="UP001562354"/>
    </source>
</evidence>
<dbReference type="InterPro" id="IPR003100">
    <property type="entry name" value="PAZ_dom"/>
</dbReference>
<sequence length="978" mass="109391">MAGAQSRRAKAERHVASSSSTTKSSHSVLPSDSPSHSGKSDSPPVGGHYDGNADPAPSSTQFTRNPLNPEAEITSAMRNMDLGAAAFNMVRGQTSALSKRPDKPSTLGREVLVGLNTFPVALKPGMKITQYQVLVGTGAEKRGLIKKAWASNAVQSELPVQKSWIFDGNSLAWSLQELREIRVQVDLDAEQGKPPRRDGKLNTHRVVIKKTGQIDFASLTAYLARGADFSNKCLEAVTFLDHLMREGPSQRFTQIKRSFFAKGQKRFELGGGIEAFKGVYQSLRIAHSSAGAQLTVNVDVANGTFFTGGEMWTVLVRMLNLRGPAEIGLLLKDDNMQKRKFNETRRLRKLHVHSVHRGKGTRDDYVIDRFLNQSSSQYKIDLKEDGVVKSRVSIEQYMRDKYKLRLAHPDWPVVMMTRKAVLPLELLWLEENQRYPFKLDDRQTASMIKVAVTPPKDRWADIEHGLGMVGWAEDPYLKEYGMKISPQQTIVKGRLLDNPSVQFDKSATDPRTSGRWDLKGKKFLEPNPAPLRSWGFCMVASRFPPKKEDVERFINSFIAAYKAHGGRVEKSPCLITSSGLDPGKCVEELWNTTGNTFQARPQILCFILPDKDSMVYGRIKRSCECRYGVVSQCMQMAHVQKCQPQYMSNVLMKLNAKLGGVTSRAVGKTSKGPKGLFAKHTTCIIGVDVSHAAPGSQVASMAAVTCSTNKLATRYAANCEVNGYRKEMIEPDNISKLIMPLIKEWVQTVNEGRFPDTIIYFRDGVSEGQFTQVMEQEVQVIQQRLRAVKPDHPTKFVVIVASKRHHVRFFPKPGTGDRNGNPLPGTLVETGVTHPRENDFYLCSHAAIKGTARPVHYHILLNERDTENERDPAKRVSNEEFQTLIYEHCYQYIRATTPVSLFPAVYYAHLASNRALHHDKNFGGANSHEKALAAKQKQQQQERQSGGDTIATSDMEPLYELLMPMPNTAQIAKGMWYI</sequence>
<dbReference type="SUPFAM" id="SSF53098">
    <property type="entry name" value="Ribonuclease H-like"/>
    <property type="match status" value="1"/>
</dbReference>
<feature type="compositionally biased region" description="Polar residues" evidence="1">
    <location>
        <begin position="57"/>
        <end position="66"/>
    </location>
</feature>
<dbReference type="InterPro" id="IPR014811">
    <property type="entry name" value="ArgoL1"/>
</dbReference>
<dbReference type="Gene3D" id="3.40.50.2300">
    <property type="match status" value="1"/>
</dbReference>
<keyword evidence="5" id="KW-1185">Reference proteome</keyword>
<dbReference type="RefSeq" id="XP_069199569.1">
    <property type="nucleotide sequence ID" value="XM_069346692.1"/>
</dbReference>
<protein>
    <submittedName>
        <fullName evidence="4">Uncharacterized protein</fullName>
    </submittedName>
</protein>
<evidence type="ECO:0000259" key="3">
    <source>
        <dbReference type="PROSITE" id="PS50822"/>
    </source>
</evidence>
<accession>A0ABR3PB12</accession>
<dbReference type="Proteomes" id="UP001562354">
    <property type="component" value="Unassembled WGS sequence"/>
</dbReference>
<evidence type="ECO:0000256" key="1">
    <source>
        <dbReference type="SAM" id="MobiDB-lite"/>
    </source>
</evidence>
<dbReference type="CDD" id="cd04657">
    <property type="entry name" value="Piwi_ago-like"/>
    <property type="match status" value="1"/>
</dbReference>
<dbReference type="Pfam" id="PF02170">
    <property type="entry name" value="PAZ"/>
    <property type="match status" value="1"/>
</dbReference>
<gene>
    <name evidence="4" type="ORF">AAFC00_006700</name>
</gene>
<dbReference type="InterPro" id="IPR003165">
    <property type="entry name" value="Piwi"/>
</dbReference>
<dbReference type="InterPro" id="IPR032472">
    <property type="entry name" value="ArgoL2"/>
</dbReference>
<dbReference type="Pfam" id="PF16488">
    <property type="entry name" value="ArgoL2"/>
    <property type="match status" value="1"/>
</dbReference>
<dbReference type="Pfam" id="PF16487">
    <property type="entry name" value="ArgoMid"/>
    <property type="match status" value="1"/>
</dbReference>
<dbReference type="InterPro" id="IPR012337">
    <property type="entry name" value="RNaseH-like_sf"/>
</dbReference>
<feature type="compositionally biased region" description="Low complexity" evidence="1">
    <location>
        <begin position="17"/>
        <end position="44"/>
    </location>
</feature>
<dbReference type="GeneID" id="95980399"/>
<dbReference type="EMBL" id="JBFMKM010000010">
    <property type="protein sequence ID" value="KAL1303294.1"/>
    <property type="molecule type" value="Genomic_DNA"/>
</dbReference>
<evidence type="ECO:0000313" key="4">
    <source>
        <dbReference type="EMBL" id="KAL1303294.1"/>
    </source>
</evidence>
<organism evidence="4 5">
    <name type="scientific">Neodothiora populina</name>
    <dbReference type="NCBI Taxonomy" id="2781224"/>
    <lineage>
        <taxon>Eukaryota</taxon>
        <taxon>Fungi</taxon>
        <taxon>Dikarya</taxon>
        <taxon>Ascomycota</taxon>
        <taxon>Pezizomycotina</taxon>
        <taxon>Dothideomycetes</taxon>
        <taxon>Dothideomycetidae</taxon>
        <taxon>Dothideales</taxon>
        <taxon>Dothioraceae</taxon>
        <taxon>Neodothiora</taxon>
    </lineage>
</organism>
<reference evidence="4 5" key="1">
    <citation type="submission" date="2024-07" db="EMBL/GenBank/DDBJ databases">
        <title>Draft sequence of the Neodothiora populina.</title>
        <authorList>
            <person name="Drown D.D."/>
            <person name="Schuette U.S."/>
            <person name="Buechlein A.B."/>
            <person name="Rusch D.R."/>
            <person name="Winton L.W."/>
            <person name="Adams G.A."/>
        </authorList>
    </citation>
    <scope>NUCLEOTIDE SEQUENCE [LARGE SCALE GENOMIC DNA]</scope>
    <source>
        <strain evidence="4 5">CPC 39397</strain>
    </source>
</reference>